<dbReference type="InterPro" id="IPR037171">
    <property type="entry name" value="NagB/RpiA_transferase-like"/>
</dbReference>
<comment type="caution">
    <text evidence="11">The sequence shown here is derived from an EMBL/GenBank/DDBJ whole genome shotgun (WGS) entry which is preliminary data.</text>
</comment>
<dbReference type="InterPro" id="IPR000649">
    <property type="entry name" value="IF-2B-related"/>
</dbReference>
<dbReference type="AlphaFoldDB" id="A0A9W8GIR1"/>
<evidence type="ECO:0000313" key="11">
    <source>
        <dbReference type="EMBL" id="KAJ2684891.1"/>
    </source>
</evidence>
<evidence type="ECO:0000256" key="8">
    <source>
        <dbReference type="ARBA" id="ARBA00046432"/>
    </source>
</evidence>
<keyword evidence="4" id="KW-0396">Initiation factor</keyword>
<feature type="region of interest" description="Disordered" evidence="10">
    <location>
        <begin position="1"/>
        <end position="100"/>
    </location>
</feature>
<dbReference type="Pfam" id="PF01008">
    <property type="entry name" value="IF-2B"/>
    <property type="match status" value="2"/>
</dbReference>
<comment type="similarity">
    <text evidence="2 9">Belongs to the eIF-2B alpha/beta/delta subunits family.</text>
</comment>
<dbReference type="GO" id="GO:0005829">
    <property type="term" value="C:cytosol"/>
    <property type="evidence" value="ECO:0007669"/>
    <property type="project" value="UniProtKB-SubCell"/>
</dbReference>
<reference evidence="11" key="1">
    <citation type="submission" date="2022-07" db="EMBL/GenBank/DDBJ databases">
        <title>Phylogenomic reconstructions and comparative analyses of Kickxellomycotina fungi.</title>
        <authorList>
            <person name="Reynolds N.K."/>
            <person name="Stajich J.E."/>
            <person name="Barry K."/>
            <person name="Grigoriev I.V."/>
            <person name="Crous P."/>
            <person name="Smith M.E."/>
        </authorList>
    </citation>
    <scope>NUCLEOTIDE SEQUENCE</scope>
    <source>
        <strain evidence="11">CBS 109367</strain>
    </source>
</reference>
<evidence type="ECO:0000256" key="3">
    <source>
        <dbReference type="ARBA" id="ARBA00022490"/>
    </source>
</evidence>
<dbReference type="EMBL" id="JANBTX010000182">
    <property type="protein sequence ID" value="KAJ2684891.1"/>
    <property type="molecule type" value="Genomic_DNA"/>
</dbReference>
<keyword evidence="5" id="KW-0648">Protein biosynthesis</keyword>
<keyword evidence="12" id="KW-1185">Reference proteome</keyword>
<name>A0A9W8GIR1_9FUNG</name>
<dbReference type="Proteomes" id="UP001151516">
    <property type="component" value="Unassembled WGS sequence"/>
</dbReference>
<evidence type="ECO:0000256" key="9">
    <source>
        <dbReference type="RuleBase" id="RU003814"/>
    </source>
</evidence>
<protein>
    <recommendedName>
        <fullName evidence="6">Translation initiation factor eIF2B subunit delta</fullName>
    </recommendedName>
    <alternativeName>
        <fullName evidence="7">eIF2B GDP-GTP exchange factor subunit delta</fullName>
    </alternativeName>
</protein>
<dbReference type="Gene3D" id="1.20.120.420">
    <property type="entry name" value="translation initiation factor eif-2b, domain 1"/>
    <property type="match status" value="1"/>
</dbReference>
<evidence type="ECO:0000256" key="2">
    <source>
        <dbReference type="ARBA" id="ARBA00007251"/>
    </source>
</evidence>
<sequence>MKEVASGSKPVESSQPTSALSAEAAEKARQKEERGRLKAIELKKKGINPDSKDAKSSMTKAERRALQEQQRASKQLGAQAKAGGSGQQHRDGGSAASGMRDAREARLDAGAQHVASGSVATSATSAAAAAQGKNTRISMANRVVPEDKRMYLYLHLDTPQHPPSSATALEVVQSLNMNNPVATDHGAGDAAAFVAGIRNAEFPPGPHVIAGMARDDYVAASTGEPCKVGIAGASGETTEALLNDAIPPFSNGLGQRKVAKLSSSMMGIAIHPRIKEVGLRMATMEISGANARVVSVLEAFADVIADYTPPPQTALYRNLATHLSAQINFLVYQRPMSTGMGNAIRWLKSQILDISAGMNDDEAKSKLVTMIGDYVKERITAAGDVIAELGVEKIKDGDVVLTYGNSSTVQRLLIAARDMGRRFRVIVVDSRPHNDGRKLVHKLVAAGFSNLEAAEATGGSSDATSAPADLSTRGKGRGRNGLFGGVSYAPITALSFLMRETTKVFLGAESFFANGAMLSRAGTAMVALSAHSFHVPVIVPCETYKFSEKIQLDAVVSNELGVPDALMYKTGVPDAEPVGLHCNHSLAEMEYSAYARDRYSARPRWNNRSSFAIDPASEVASAVAAAAGGKRGKGAKAAAPVAISEEAKALARLNMRCPLSEWRSTHNLRLMNLTQDITPPEFVSVILTEVGMIPTTSIPVVLREYQDQI</sequence>
<feature type="compositionally biased region" description="Basic and acidic residues" evidence="10">
    <location>
        <begin position="50"/>
        <end position="66"/>
    </location>
</feature>
<comment type="subcellular location">
    <subcellularLocation>
        <location evidence="1">Cytoplasm</location>
        <location evidence="1">Cytosol</location>
    </subcellularLocation>
</comment>
<dbReference type="Gene3D" id="3.40.50.10470">
    <property type="entry name" value="Translation initiation factor eif-2b, domain 2"/>
    <property type="match status" value="2"/>
</dbReference>
<dbReference type="InterPro" id="IPR027363">
    <property type="entry name" value="M1Pi_N"/>
</dbReference>
<feature type="compositionally biased region" description="Polar residues" evidence="10">
    <location>
        <begin position="11"/>
        <end position="20"/>
    </location>
</feature>
<feature type="compositionally biased region" description="Basic and acidic residues" evidence="10">
    <location>
        <begin position="24"/>
        <end position="44"/>
    </location>
</feature>
<evidence type="ECO:0000256" key="1">
    <source>
        <dbReference type="ARBA" id="ARBA00004514"/>
    </source>
</evidence>
<gene>
    <name evidence="11" type="ORF">IWW39_004640</name>
</gene>
<evidence type="ECO:0000256" key="7">
    <source>
        <dbReference type="ARBA" id="ARBA00044356"/>
    </source>
</evidence>
<dbReference type="PANTHER" id="PTHR10233:SF14">
    <property type="entry name" value="TRANSLATION INITIATION FACTOR EIF-2B SUBUNIT DELTA"/>
    <property type="match status" value="1"/>
</dbReference>
<evidence type="ECO:0000256" key="10">
    <source>
        <dbReference type="SAM" id="MobiDB-lite"/>
    </source>
</evidence>
<comment type="subunit">
    <text evidence="8">Component of the translation initiation factor 2B (eIF2B) complex which is a heterodecamer of two sets of five different subunits: alpha, beta, gamma, delta and epsilon. Subunits alpha, beta and delta comprise a regulatory subcomplex and subunits epsilon and gamma comprise a catalytic subcomplex. Within the complex, the hexameric regulatory complex resides at the center, with the two heterodimeric catalytic subcomplexes bound on opposite sides.</text>
</comment>
<feature type="compositionally biased region" description="Low complexity" evidence="10">
    <location>
        <begin position="72"/>
        <end position="82"/>
    </location>
</feature>
<evidence type="ECO:0000256" key="6">
    <source>
        <dbReference type="ARBA" id="ARBA00044147"/>
    </source>
</evidence>
<keyword evidence="3" id="KW-0963">Cytoplasm</keyword>
<dbReference type="SUPFAM" id="SSF100950">
    <property type="entry name" value="NagB/RpiA/CoA transferase-like"/>
    <property type="match status" value="1"/>
</dbReference>
<proteinExistence type="inferred from homology"/>
<accession>A0A9W8GIR1</accession>
<evidence type="ECO:0000313" key="12">
    <source>
        <dbReference type="Proteomes" id="UP001151516"/>
    </source>
</evidence>
<evidence type="ECO:0000256" key="5">
    <source>
        <dbReference type="ARBA" id="ARBA00022917"/>
    </source>
</evidence>
<dbReference type="OrthoDB" id="10254737at2759"/>
<dbReference type="GO" id="GO:0003743">
    <property type="term" value="F:translation initiation factor activity"/>
    <property type="evidence" value="ECO:0007669"/>
    <property type="project" value="UniProtKB-KW"/>
</dbReference>
<dbReference type="InterPro" id="IPR042529">
    <property type="entry name" value="IF_2B-like_C"/>
</dbReference>
<dbReference type="PANTHER" id="PTHR10233">
    <property type="entry name" value="TRANSLATION INITIATION FACTOR EIF-2B"/>
    <property type="match status" value="1"/>
</dbReference>
<evidence type="ECO:0000256" key="4">
    <source>
        <dbReference type="ARBA" id="ARBA00022540"/>
    </source>
</evidence>
<organism evidence="11 12">
    <name type="scientific">Coemansia spiralis</name>
    <dbReference type="NCBI Taxonomy" id="417178"/>
    <lineage>
        <taxon>Eukaryota</taxon>
        <taxon>Fungi</taxon>
        <taxon>Fungi incertae sedis</taxon>
        <taxon>Zoopagomycota</taxon>
        <taxon>Kickxellomycotina</taxon>
        <taxon>Kickxellomycetes</taxon>
        <taxon>Kickxellales</taxon>
        <taxon>Kickxellaceae</taxon>
        <taxon>Coemansia</taxon>
    </lineage>
</organism>